<dbReference type="AlphaFoldDB" id="A0A5F7ZRC7"/>
<dbReference type="Pfam" id="PF01073">
    <property type="entry name" value="3Beta_HSD"/>
    <property type="match status" value="1"/>
</dbReference>
<evidence type="ECO:0000256" key="2">
    <source>
        <dbReference type="ARBA" id="ARBA00023027"/>
    </source>
</evidence>
<reference evidence="7" key="1">
    <citation type="journal article" date="2007" name="Science">
        <title>Evolutionary and biomedical insights from the rhesus macaque genome.</title>
        <authorList>
            <person name="Gibbs R.A."/>
            <person name="Rogers J."/>
            <person name="Katze M.G."/>
            <person name="Bumgarner R."/>
            <person name="Weinstock G.M."/>
            <person name="Mardis E.R."/>
            <person name="Remington K.A."/>
            <person name="Strausberg R.L."/>
            <person name="Venter J.C."/>
            <person name="Wilson R.K."/>
            <person name="Batzer M.A."/>
            <person name="Bustamante C.D."/>
            <person name="Eichler E.E."/>
            <person name="Hahn M.W."/>
            <person name="Hardison R.C."/>
            <person name="Makova K.D."/>
            <person name="Miller W."/>
            <person name="Milosavljevic A."/>
            <person name="Palermo R.E."/>
            <person name="Siepel A."/>
            <person name="Sikela J.M."/>
            <person name="Attaway T."/>
            <person name="Bell S."/>
            <person name="Bernard K.E."/>
            <person name="Buhay C.J."/>
            <person name="Chandrabose M.N."/>
            <person name="Dao M."/>
            <person name="Davis C."/>
            <person name="Delehaunty K.D."/>
            <person name="Ding Y."/>
            <person name="Dinh H.H."/>
            <person name="Dugan-Rocha S."/>
            <person name="Fulton L.A."/>
            <person name="Gabisi R.A."/>
            <person name="Garner T.T."/>
            <person name="Godfrey J."/>
            <person name="Hawes A.C."/>
            <person name="Hernandez J."/>
            <person name="Hines S."/>
            <person name="Holder M."/>
            <person name="Hume J."/>
            <person name="Jhangiani S.N."/>
            <person name="Joshi V."/>
            <person name="Khan Z.M."/>
            <person name="Kirkness E.F."/>
            <person name="Cree A."/>
            <person name="Fowler R.G."/>
            <person name="Lee S."/>
            <person name="Lewis L.R."/>
            <person name="Li Z."/>
            <person name="Liu Y.-S."/>
            <person name="Moore S.M."/>
            <person name="Muzny D."/>
            <person name="Nazareth L.V."/>
            <person name="Ngo D.N."/>
            <person name="Okwuonu G.O."/>
            <person name="Pai G."/>
            <person name="Parker D."/>
            <person name="Paul H.A."/>
            <person name="Pfannkoch C."/>
            <person name="Pohl C.S."/>
            <person name="Rogers Y.-H.C."/>
            <person name="Ruiz S.J."/>
            <person name="Sabo A."/>
            <person name="Santibanez J."/>
            <person name="Schneider B.W."/>
            <person name="Smith S.M."/>
            <person name="Sodergren E."/>
            <person name="Svatek A.F."/>
            <person name="Utterback T.R."/>
            <person name="Vattathil S."/>
            <person name="Warren W."/>
            <person name="White C.S."/>
            <person name="Chinwalla A.T."/>
            <person name="Feng Y."/>
            <person name="Halpern A.L."/>
            <person name="Hillier L.W."/>
            <person name="Huang X."/>
            <person name="Minx P."/>
            <person name="Nelson J.O."/>
            <person name="Pepin K.H."/>
            <person name="Qin X."/>
            <person name="Sutton G.G."/>
            <person name="Venter E."/>
            <person name="Walenz B.P."/>
            <person name="Wallis J.W."/>
            <person name="Worley K.C."/>
            <person name="Yang S.-P."/>
            <person name="Jones S.M."/>
            <person name="Marra M.A."/>
            <person name="Rocchi M."/>
            <person name="Schein J.E."/>
            <person name="Baertsch R."/>
            <person name="Clarke L."/>
            <person name="Csuros M."/>
            <person name="Glasscock J."/>
            <person name="Harris R.A."/>
            <person name="Havlak P."/>
            <person name="Jackson A.R."/>
            <person name="Jiang H."/>
            <person name="Liu Y."/>
            <person name="Messina D.N."/>
            <person name="Shen Y."/>
            <person name="Song H.X.-Z."/>
            <person name="Wylie T."/>
            <person name="Zhang L."/>
            <person name="Birney E."/>
            <person name="Han K."/>
            <person name="Konkel M.K."/>
            <person name="Lee J."/>
            <person name="Smit A.F.A."/>
            <person name="Ullmer B."/>
            <person name="Wang H."/>
            <person name="Xing J."/>
            <person name="Burhans R."/>
            <person name="Cheng Z."/>
            <person name="Karro J.E."/>
            <person name="Ma J."/>
            <person name="Raney B."/>
            <person name="She X."/>
            <person name="Cox M.J."/>
            <person name="Demuth J.P."/>
            <person name="Dumas L.J."/>
            <person name="Han S.-G."/>
            <person name="Hopkins J."/>
            <person name="Karimpour-Fard A."/>
            <person name="Kim Y.H."/>
            <person name="Pollack J.R."/>
            <person name="Vinar T."/>
            <person name="Addo-Quaye C."/>
            <person name="Degenhardt J."/>
            <person name="Denby A."/>
            <person name="Hubisz M.J."/>
            <person name="Indap A."/>
            <person name="Kosiol C."/>
            <person name="Lahn B.T."/>
            <person name="Lawson H.A."/>
            <person name="Marklein A."/>
            <person name="Nielsen R."/>
            <person name="Vallender E.J."/>
            <person name="Clark A.G."/>
            <person name="Ferguson B."/>
            <person name="Hernandez R.D."/>
            <person name="Hirani K."/>
            <person name="Kehrer-Sawatzki H."/>
            <person name="Kolb J."/>
            <person name="Patil S."/>
            <person name="Pu L.-L."/>
            <person name="Ren Y."/>
            <person name="Smith D.G."/>
            <person name="Wheeler D.A."/>
            <person name="Schenck I."/>
            <person name="Ball E.V."/>
            <person name="Chen R."/>
            <person name="Cooper D.N."/>
            <person name="Giardine B."/>
            <person name="Hsu F."/>
            <person name="Kent W.J."/>
            <person name="Lesk A."/>
            <person name="Nelson D.L."/>
            <person name="O'brien W.E."/>
            <person name="Pruefer K."/>
            <person name="Stenson P.D."/>
            <person name="Wallace J.C."/>
            <person name="Ke H."/>
            <person name="Liu X.-M."/>
            <person name="Wang P."/>
            <person name="Xiang A.P."/>
            <person name="Yang F."/>
            <person name="Barber G.P."/>
            <person name="Haussler D."/>
            <person name="Karolchik D."/>
            <person name="Kern A.D."/>
            <person name="Kuhn R.M."/>
            <person name="Smith K.E."/>
            <person name="Zwieg A.S."/>
        </authorList>
    </citation>
    <scope>NUCLEOTIDE SEQUENCE [LARGE SCALE GENOMIC DNA]</scope>
    <source>
        <strain evidence="7">17573</strain>
    </source>
</reference>
<evidence type="ECO:0000313" key="7">
    <source>
        <dbReference type="Proteomes" id="UP000006718"/>
    </source>
</evidence>
<proteinExistence type="inferred from homology"/>
<evidence type="ECO:0000259" key="5">
    <source>
        <dbReference type="Pfam" id="PF01073"/>
    </source>
</evidence>
<feature type="region of interest" description="Disordered" evidence="4">
    <location>
        <begin position="275"/>
        <end position="330"/>
    </location>
</feature>
<dbReference type="GeneTree" id="ENSGT00940000158229"/>
<dbReference type="FunFam" id="3.40.50.720:FF:000747">
    <property type="entry name" value="NAD(P) dependent steroid dehydrogenase-like"/>
    <property type="match status" value="1"/>
</dbReference>
<protein>
    <submittedName>
        <fullName evidence="6">NAD(P) dependent 3-beta-hydroxysteroid dehydrogenase NSDHL</fullName>
    </submittedName>
    <submittedName>
        <fullName evidence="6">NAD(P) dependent steroid dehydrogenase-like</fullName>
    </submittedName>
</protein>
<dbReference type="InterPro" id="IPR050425">
    <property type="entry name" value="NAD(P)_dehydrat-like"/>
</dbReference>
<dbReference type="GO" id="GO:0016616">
    <property type="term" value="F:oxidoreductase activity, acting on the CH-OH group of donors, NAD or NADP as acceptor"/>
    <property type="evidence" value="ECO:0007669"/>
    <property type="project" value="InterPro"/>
</dbReference>
<evidence type="ECO:0000256" key="4">
    <source>
        <dbReference type="SAM" id="MobiDB-lite"/>
    </source>
</evidence>
<dbReference type="VEuPathDB" id="HostDB:ENSMMUG00000013176"/>
<reference evidence="6" key="4">
    <citation type="submission" date="2025-09" db="UniProtKB">
        <authorList>
            <consortium name="Ensembl"/>
        </authorList>
    </citation>
    <scope>IDENTIFICATION</scope>
    <source>
        <strain evidence="6">17573</strain>
    </source>
</reference>
<dbReference type="GO" id="GO:0006694">
    <property type="term" value="P:steroid biosynthetic process"/>
    <property type="evidence" value="ECO:0007669"/>
    <property type="project" value="InterPro"/>
</dbReference>
<dbReference type="Ensembl" id="ENSMMUT00000105636.1">
    <property type="protein sequence ID" value="ENSMMUP00000067193.1"/>
    <property type="gene ID" value="ENSMMUG00000013176.4"/>
</dbReference>
<dbReference type="Bgee" id="ENSMMUG00000013176">
    <property type="expression patterns" value="Expressed in adipose tissue and 22 other cell types or tissues"/>
</dbReference>
<dbReference type="InterPro" id="IPR036291">
    <property type="entry name" value="NAD(P)-bd_dom_sf"/>
</dbReference>
<keyword evidence="1 3" id="KW-0560">Oxidoreductase</keyword>
<gene>
    <name evidence="6" type="primary">NSDHL</name>
</gene>
<dbReference type="ExpressionAtlas" id="A0A5F7ZRC7">
    <property type="expression patterns" value="baseline"/>
</dbReference>
<reference evidence="6" key="2">
    <citation type="submission" date="2019-01" db="EMBL/GenBank/DDBJ databases">
        <authorList>
            <person name="Graves T."/>
            <person name="Eichler E.E."/>
            <person name="Wilson R.K."/>
        </authorList>
    </citation>
    <scope>NUCLEOTIDE SEQUENCE [LARGE SCALE GENOMIC DNA]</scope>
    <source>
        <strain evidence="6">17573</strain>
    </source>
</reference>
<evidence type="ECO:0000256" key="3">
    <source>
        <dbReference type="RuleBase" id="RU004475"/>
    </source>
</evidence>
<dbReference type="SMR" id="A0A5F7ZRC7"/>
<dbReference type="SUPFAM" id="SSF51735">
    <property type="entry name" value="NAD(P)-binding Rossmann-fold domains"/>
    <property type="match status" value="1"/>
</dbReference>
<dbReference type="PANTHER" id="PTHR10366">
    <property type="entry name" value="NAD DEPENDENT EPIMERASE/DEHYDRATASE"/>
    <property type="match status" value="1"/>
</dbReference>
<name>A0A5F7ZRC7_MACMU</name>
<organism evidence="6 7">
    <name type="scientific">Macaca mulatta</name>
    <name type="common">Rhesus macaque</name>
    <dbReference type="NCBI Taxonomy" id="9544"/>
    <lineage>
        <taxon>Eukaryota</taxon>
        <taxon>Metazoa</taxon>
        <taxon>Chordata</taxon>
        <taxon>Craniata</taxon>
        <taxon>Vertebrata</taxon>
        <taxon>Euteleostomi</taxon>
        <taxon>Mammalia</taxon>
        <taxon>Eutheria</taxon>
        <taxon>Euarchontoglires</taxon>
        <taxon>Primates</taxon>
        <taxon>Haplorrhini</taxon>
        <taxon>Catarrhini</taxon>
        <taxon>Cercopithecidae</taxon>
        <taxon>Cercopithecinae</taxon>
        <taxon>Macaca</taxon>
    </lineage>
</organism>
<dbReference type="Gene3D" id="3.40.50.720">
    <property type="entry name" value="NAD(P)-binding Rossmann-like Domain"/>
    <property type="match status" value="1"/>
</dbReference>
<dbReference type="Proteomes" id="UP000006718">
    <property type="component" value="Chromosome X"/>
</dbReference>
<keyword evidence="7" id="KW-1185">Reference proteome</keyword>
<comment type="similarity">
    <text evidence="3">Belongs to the 3-beta-HSD family.</text>
</comment>
<keyword evidence="2" id="KW-0520">NAD</keyword>
<dbReference type="PANTHER" id="PTHR10366:SF564">
    <property type="entry name" value="STEROL-4-ALPHA-CARBOXYLATE 3-DEHYDROGENASE, DECARBOXYLATING"/>
    <property type="match status" value="1"/>
</dbReference>
<sequence length="368" mass="40616">MGKKILRLGLMRPVAARKERLITNRTIFCFEMEPAVSEPMRDQVARTHLTEDTPKASADIEKVNQNQAKKCTVIGGSGFLGQHMVEQLLARGYAVNVFDIQQGFDNPQVQFFLGDLCSRQDLYPALKGVNTVFHCASPPASSNNKELFYRVNYFGTKNVIETCKEAGVQKLILTSSASVIFEGVDIKNGTEDLPYAMKPIDYYTETKILQEKAVLGANDPEKNFLTTAIRPHGIFGPRDPQLVPTLIETARNGKMKFVIGLTATLTRHLEGLQGDWSVNGRPEQGVGPMSPGKGLKNCDPNRDRRDSTSVGHAGMGGQVPQLSDSTNPEDPGVLAQCTSLTSTDIHECLDWPCQVRWQPFCRSQSLKC</sequence>
<reference evidence="6" key="3">
    <citation type="submission" date="2025-08" db="UniProtKB">
        <authorList>
            <consortium name="Ensembl"/>
        </authorList>
    </citation>
    <scope>IDENTIFICATION</scope>
    <source>
        <strain evidence="6">17573</strain>
    </source>
</reference>
<evidence type="ECO:0000313" key="6">
    <source>
        <dbReference type="Ensembl" id="ENSMMUP00000067193.1"/>
    </source>
</evidence>
<dbReference type="InterPro" id="IPR002225">
    <property type="entry name" value="3Beta_OHSteriod_DH/Estase"/>
</dbReference>
<evidence type="ECO:0000256" key="1">
    <source>
        <dbReference type="ARBA" id="ARBA00023002"/>
    </source>
</evidence>
<feature type="domain" description="3-beta hydroxysteroid dehydrogenase/isomerase" evidence="5">
    <location>
        <begin position="73"/>
        <end position="262"/>
    </location>
</feature>
<accession>A0A5F7ZRC7</accession>